<dbReference type="VEuPathDB" id="TrichDB:TVAG_354960"/>
<dbReference type="eggNOG" id="KOG4177">
    <property type="taxonomic scope" value="Eukaryota"/>
</dbReference>
<dbReference type="Pfam" id="PF11929">
    <property type="entry name" value="DUF3447"/>
    <property type="match status" value="1"/>
</dbReference>
<proteinExistence type="predicted"/>
<dbReference type="SUPFAM" id="SSF48403">
    <property type="entry name" value="Ankyrin repeat"/>
    <property type="match status" value="1"/>
</dbReference>
<feature type="repeat" description="ANK" evidence="1">
    <location>
        <begin position="377"/>
        <end position="409"/>
    </location>
</feature>
<evidence type="ECO:0000256" key="1">
    <source>
        <dbReference type="PROSITE-ProRule" id="PRU00023"/>
    </source>
</evidence>
<dbReference type="AlphaFoldDB" id="A2EFY1"/>
<feature type="repeat" description="ANK" evidence="1">
    <location>
        <begin position="410"/>
        <end position="442"/>
    </location>
</feature>
<dbReference type="Proteomes" id="UP000001542">
    <property type="component" value="Unassembled WGS sequence"/>
</dbReference>
<reference evidence="3" key="2">
    <citation type="journal article" date="2007" name="Science">
        <title>Draft genome sequence of the sexually transmitted pathogen Trichomonas vaginalis.</title>
        <authorList>
            <person name="Carlton J.M."/>
            <person name="Hirt R.P."/>
            <person name="Silva J.C."/>
            <person name="Delcher A.L."/>
            <person name="Schatz M."/>
            <person name="Zhao Q."/>
            <person name="Wortman J.R."/>
            <person name="Bidwell S.L."/>
            <person name="Alsmark U.C.M."/>
            <person name="Besteiro S."/>
            <person name="Sicheritz-Ponten T."/>
            <person name="Noel C.J."/>
            <person name="Dacks J.B."/>
            <person name="Foster P.G."/>
            <person name="Simillion C."/>
            <person name="Van de Peer Y."/>
            <person name="Miranda-Saavedra D."/>
            <person name="Barton G.J."/>
            <person name="Westrop G.D."/>
            <person name="Mueller S."/>
            <person name="Dessi D."/>
            <person name="Fiori P.L."/>
            <person name="Ren Q."/>
            <person name="Paulsen I."/>
            <person name="Zhang H."/>
            <person name="Bastida-Corcuera F.D."/>
            <person name="Simoes-Barbosa A."/>
            <person name="Brown M.T."/>
            <person name="Hayes R.D."/>
            <person name="Mukherjee M."/>
            <person name="Okumura C.Y."/>
            <person name="Schneider R."/>
            <person name="Smith A.J."/>
            <person name="Vanacova S."/>
            <person name="Villalvazo M."/>
            <person name="Haas B.J."/>
            <person name="Pertea M."/>
            <person name="Feldblyum T.V."/>
            <person name="Utterback T.R."/>
            <person name="Shu C.L."/>
            <person name="Osoegawa K."/>
            <person name="de Jong P.J."/>
            <person name="Hrdy I."/>
            <person name="Horvathova L."/>
            <person name="Zubacova Z."/>
            <person name="Dolezal P."/>
            <person name="Malik S.B."/>
            <person name="Logsdon J.M. Jr."/>
            <person name="Henze K."/>
            <person name="Gupta A."/>
            <person name="Wang C.C."/>
            <person name="Dunne R.L."/>
            <person name="Upcroft J.A."/>
            <person name="Upcroft P."/>
            <person name="White O."/>
            <person name="Salzberg S.L."/>
            <person name="Tang P."/>
            <person name="Chiu C.-H."/>
            <person name="Lee Y.-S."/>
            <person name="Embley T.M."/>
            <person name="Coombs G.H."/>
            <person name="Mottram J.C."/>
            <person name="Tachezy J."/>
            <person name="Fraser-Liggett C.M."/>
            <person name="Johnson P.J."/>
        </authorList>
    </citation>
    <scope>NUCLEOTIDE SEQUENCE [LARGE SCALE GENOMIC DNA]</scope>
    <source>
        <strain evidence="3">G3</strain>
    </source>
</reference>
<evidence type="ECO:0000259" key="2">
    <source>
        <dbReference type="Pfam" id="PF11929"/>
    </source>
</evidence>
<evidence type="ECO:0000313" key="3">
    <source>
        <dbReference type="EMBL" id="EAY08437.1"/>
    </source>
</evidence>
<keyword evidence="4" id="KW-1185">Reference proteome</keyword>
<dbReference type="STRING" id="5722.A2EFY1"/>
<dbReference type="InterPro" id="IPR036770">
    <property type="entry name" value="Ankyrin_rpt-contain_sf"/>
</dbReference>
<protein>
    <recommendedName>
        <fullName evidence="2">DUF3447 domain-containing protein</fullName>
    </recommendedName>
</protein>
<dbReference type="Gene3D" id="1.25.40.20">
    <property type="entry name" value="Ankyrin repeat-containing domain"/>
    <property type="match status" value="1"/>
</dbReference>
<organism evidence="3 4">
    <name type="scientific">Trichomonas vaginalis (strain ATCC PRA-98 / G3)</name>
    <dbReference type="NCBI Taxonomy" id="412133"/>
    <lineage>
        <taxon>Eukaryota</taxon>
        <taxon>Metamonada</taxon>
        <taxon>Parabasalia</taxon>
        <taxon>Trichomonadida</taxon>
        <taxon>Trichomonadidae</taxon>
        <taxon>Trichomonas</taxon>
    </lineage>
</organism>
<feature type="domain" description="DUF3447" evidence="2">
    <location>
        <begin position="197"/>
        <end position="272"/>
    </location>
</feature>
<dbReference type="PROSITE" id="PS50088">
    <property type="entry name" value="ANK_REPEAT"/>
    <property type="match status" value="4"/>
</dbReference>
<feature type="repeat" description="ANK" evidence="1">
    <location>
        <begin position="311"/>
        <end position="343"/>
    </location>
</feature>
<dbReference type="EMBL" id="DS113378">
    <property type="protein sequence ID" value="EAY08437.1"/>
    <property type="molecule type" value="Genomic_DNA"/>
</dbReference>
<dbReference type="PROSITE" id="PS50297">
    <property type="entry name" value="ANK_REP_REGION"/>
    <property type="match status" value="4"/>
</dbReference>
<feature type="repeat" description="ANK" evidence="1">
    <location>
        <begin position="344"/>
        <end position="376"/>
    </location>
</feature>
<dbReference type="OrthoDB" id="539213at2759"/>
<dbReference type="PRINTS" id="PR01415">
    <property type="entry name" value="ANKYRIN"/>
</dbReference>
<dbReference type="PANTHER" id="PTHR24182:SF13">
    <property type="entry name" value="LD18443P"/>
    <property type="match status" value="1"/>
</dbReference>
<reference evidence="3" key="1">
    <citation type="submission" date="2006-10" db="EMBL/GenBank/DDBJ databases">
        <authorList>
            <person name="Amadeo P."/>
            <person name="Zhao Q."/>
            <person name="Wortman J."/>
            <person name="Fraser-Liggett C."/>
            <person name="Carlton J."/>
        </authorList>
    </citation>
    <scope>NUCLEOTIDE SEQUENCE</scope>
    <source>
        <strain evidence="3">G3</strain>
    </source>
</reference>
<dbReference type="InParanoid" id="A2EFY1"/>
<name>A2EFY1_TRIV3</name>
<dbReference type="SMART" id="SM00248">
    <property type="entry name" value="ANK"/>
    <property type="match status" value="7"/>
</dbReference>
<dbReference type="PANTHER" id="PTHR24182">
    <property type="entry name" value="ANKYRIN REPEAT AND SOCS BOX CONTAINING 4"/>
    <property type="match status" value="1"/>
</dbReference>
<evidence type="ECO:0000313" key="4">
    <source>
        <dbReference type="Proteomes" id="UP000001542"/>
    </source>
</evidence>
<sequence>MSSQNVHPSKYSRLRSFYKYYIDIFNTLYQLKKEKEEELNSIYKNIKLKLIDSNKYPPQDMIRDILDIIPYNNRYAKSYLSLAKFISDEYHVKEVNCVIKISNFLFYIEYGINLAKDDDFENDDFNNLEIHTDDTIYKAIMNNDLIKFIFFIETKGFDETQELESSLYPYYYKGYSLLELCCYHGAVDCFKLLRTKFGSKITKKCLALSFLGGNQEIMNECLKYKKPNKECMKYAIISHNIDFITFLMYEHKIDIDLRYSGTYNNLESFLVCFDQTNEIGEYLVYSLMFKTPSLVEYFLSHGANINEIIFDGSTALHFAAQSHSKETTEVLVSHGVNINRKTRYGITALHIAAKYNSKEIAEVLVLHGANINEKKFDGNNALHIAAKHNSKETAEVLILHGANINEKNEDGNTALHIAAIHDSKETAEVLVSHGANINEKTNAGETALYLAKYFNCIRTENFLKSRGAK</sequence>
<dbReference type="Pfam" id="PF12796">
    <property type="entry name" value="Ank_2"/>
    <property type="match status" value="2"/>
</dbReference>
<dbReference type="SMR" id="A2EFY1"/>
<accession>A2EFY1</accession>
<dbReference type="InterPro" id="IPR020683">
    <property type="entry name" value="DUF3447"/>
</dbReference>
<dbReference type="VEuPathDB" id="TrichDB:TVAGG3_0516020"/>
<gene>
    <name evidence="3" type="ORF">TVAG_354960</name>
</gene>
<dbReference type="InterPro" id="IPR002110">
    <property type="entry name" value="Ankyrin_rpt"/>
</dbReference>
<keyword evidence="1" id="KW-0040">ANK repeat</keyword>
<dbReference type="RefSeq" id="XP_001320660.1">
    <property type="nucleotide sequence ID" value="XM_001320625.1"/>
</dbReference>
<dbReference type="KEGG" id="tva:4766336"/>